<evidence type="ECO:0000313" key="2">
    <source>
        <dbReference type="Proteomes" id="UP000276133"/>
    </source>
</evidence>
<evidence type="ECO:0000313" key="1">
    <source>
        <dbReference type="EMBL" id="RNA30547.1"/>
    </source>
</evidence>
<accession>A0A3M7S4L1</accession>
<protein>
    <submittedName>
        <fullName evidence="1">Uncharacterized protein</fullName>
    </submittedName>
</protein>
<dbReference type="EMBL" id="REGN01002078">
    <property type="protein sequence ID" value="RNA30547.1"/>
    <property type="molecule type" value="Genomic_DNA"/>
</dbReference>
<keyword evidence="2" id="KW-1185">Reference proteome</keyword>
<dbReference type="AlphaFoldDB" id="A0A3M7S4L1"/>
<gene>
    <name evidence="1" type="ORF">BpHYR1_052196</name>
</gene>
<organism evidence="1 2">
    <name type="scientific">Brachionus plicatilis</name>
    <name type="common">Marine rotifer</name>
    <name type="synonym">Brachionus muelleri</name>
    <dbReference type="NCBI Taxonomy" id="10195"/>
    <lineage>
        <taxon>Eukaryota</taxon>
        <taxon>Metazoa</taxon>
        <taxon>Spiralia</taxon>
        <taxon>Gnathifera</taxon>
        <taxon>Rotifera</taxon>
        <taxon>Eurotatoria</taxon>
        <taxon>Monogononta</taxon>
        <taxon>Pseudotrocha</taxon>
        <taxon>Ploima</taxon>
        <taxon>Brachionidae</taxon>
        <taxon>Brachionus</taxon>
    </lineage>
</organism>
<dbReference type="Proteomes" id="UP000276133">
    <property type="component" value="Unassembled WGS sequence"/>
</dbReference>
<sequence length="67" mass="7668">MEAQSYHEDSKVPLVDSDYEKLAPFKVFLEQLRNITVKVDGHETNSGRYLVLCGKSVTYKCYLVVPD</sequence>
<name>A0A3M7S4L1_BRAPC</name>
<reference evidence="1 2" key="1">
    <citation type="journal article" date="2018" name="Sci. Rep.">
        <title>Genomic signatures of local adaptation to the degree of environmental predictability in rotifers.</title>
        <authorList>
            <person name="Franch-Gras L."/>
            <person name="Hahn C."/>
            <person name="Garcia-Roger E.M."/>
            <person name="Carmona M.J."/>
            <person name="Serra M."/>
            <person name="Gomez A."/>
        </authorList>
    </citation>
    <scope>NUCLEOTIDE SEQUENCE [LARGE SCALE GENOMIC DNA]</scope>
    <source>
        <strain evidence="1">HYR1</strain>
    </source>
</reference>
<comment type="caution">
    <text evidence="1">The sequence shown here is derived from an EMBL/GenBank/DDBJ whole genome shotgun (WGS) entry which is preliminary data.</text>
</comment>
<proteinExistence type="predicted"/>